<evidence type="ECO:0000256" key="5">
    <source>
        <dbReference type="ARBA" id="ARBA00022884"/>
    </source>
</evidence>
<evidence type="ECO:0000259" key="7">
    <source>
        <dbReference type="Pfam" id="PF01138"/>
    </source>
</evidence>
<dbReference type="Proteomes" id="UP000192343">
    <property type="component" value="Unassembled WGS sequence"/>
</dbReference>
<reference evidence="9 10" key="1">
    <citation type="submission" date="2017-03" db="EMBL/GenBank/DDBJ databases">
        <title>Draft Genome sequence of Marispirochaeta sp. strain JC444.</title>
        <authorList>
            <person name="Shivani Y."/>
            <person name="Subhash Y."/>
            <person name="Sasikala C."/>
            <person name="Ramana C."/>
        </authorList>
    </citation>
    <scope>NUCLEOTIDE SEQUENCE [LARGE SCALE GENOMIC DNA]</scope>
    <source>
        <strain evidence="9 10">JC444</strain>
    </source>
</reference>
<dbReference type="Gene3D" id="3.30.230.70">
    <property type="entry name" value="GHMP Kinase, N-terminal domain"/>
    <property type="match status" value="1"/>
</dbReference>
<dbReference type="GO" id="GO:0009022">
    <property type="term" value="F:tRNA nucleotidyltransferase activity"/>
    <property type="evidence" value="ECO:0007669"/>
    <property type="project" value="UniProtKB-UniRule"/>
</dbReference>
<keyword evidence="4 6" id="KW-0819">tRNA processing</keyword>
<keyword evidence="5" id="KW-0694">RNA-binding</keyword>
<protein>
    <recommendedName>
        <fullName evidence="6">Ribonuclease PH</fullName>
        <shortName evidence="6">RNase PH</shortName>
        <ecNumber evidence="6">2.7.7.56</ecNumber>
    </recommendedName>
    <alternativeName>
        <fullName evidence="6">tRNA nucleotidyltransferase</fullName>
    </alternativeName>
</protein>
<dbReference type="RefSeq" id="WP_083048019.1">
    <property type="nucleotide sequence ID" value="NZ_MWQY01000002.1"/>
</dbReference>
<dbReference type="InterPro" id="IPR001247">
    <property type="entry name" value="ExoRNase_PH_dom1"/>
</dbReference>
<dbReference type="InterPro" id="IPR015847">
    <property type="entry name" value="ExoRNase_PH_dom2"/>
</dbReference>
<evidence type="ECO:0000256" key="4">
    <source>
        <dbReference type="ARBA" id="ARBA00022694"/>
    </source>
</evidence>
<evidence type="ECO:0000256" key="2">
    <source>
        <dbReference type="ARBA" id="ARBA00022552"/>
    </source>
</evidence>
<dbReference type="InterPro" id="IPR027408">
    <property type="entry name" value="PNPase/RNase_PH_dom_sf"/>
</dbReference>
<sequence>MRNIHFETDYIKNPAGSCLASFGDTRVICTATIESKVPPFLEGKGTGWLTAEYAMLPGSTGGGRKRRDGAKRDGRGVEISRLIGRSLRAAIDLASLGETSIVIDCDVLQADGGTRTAAISGGWVALYRALQKLAEIQGTSGPEAYLLGQVAAVSVGIVDGELICDLDYYHDSRAAVDMNVVMRDGSLVEVQGTGEKNVFEREALNRLLDSAEEGIARIREAQRRALGIS</sequence>
<dbReference type="EMBL" id="MWQY01000002">
    <property type="protein sequence ID" value="ORC37901.1"/>
    <property type="molecule type" value="Genomic_DNA"/>
</dbReference>
<dbReference type="SUPFAM" id="SSF55666">
    <property type="entry name" value="Ribonuclease PH domain 2-like"/>
    <property type="match status" value="1"/>
</dbReference>
<keyword evidence="6" id="KW-0548">Nucleotidyltransferase</keyword>
<dbReference type="AlphaFoldDB" id="A0A1Y1S3E5"/>
<evidence type="ECO:0000313" key="10">
    <source>
        <dbReference type="Proteomes" id="UP000192343"/>
    </source>
</evidence>
<dbReference type="STRING" id="1963862.B4O97_02565"/>
<dbReference type="FunFam" id="3.30.230.70:FF:000003">
    <property type="entry name" value="Ribonuclease PH"/>
    <property type="match status" value="1"/>
</dbReference>
<dbReference type="InterPro" id="IPR018336">
    <property type="entry name" value="RNase_PH_CS"/>
</dbReference>
<accession>A0A1Y1S3E5</accession>
<dbReference type="GO" id="GO:0008033">
    <property type="term" value="P:tRNA processing"/>
    <property type="evidence" value="ECO:0007669"/>
    <property type="project" value="UniProtKB-UniRule"/>
</dbReference>
<feature type="binding site" evidence="6">
    <location>
        <begin position="113"/>
        <end position="115"/>
    </location>
    <ligand>
        <name>phosphate</name>
        <dbReference type="ChEBI" id="CHEBI:43474"/>
        <note>substrate</note>
    </ligand>
</feature>
<comment type="subunit">
    <text evidence="6">Homohexameric ring arranged as a trimer of dimers.</text>
</comment>
<comment type="function">
    <text evidence="6">Phosphorolytic 3'-5' exoribonuclease that plays an important role in tRNA 3'-end maturation. Removes nucleotide residues following the 3'-CCA terminus of tRNAs; can also add nucleotides to the ends of RNA molecules by using nucleoside diphosphates as substrates, but this may not be physiologically important. Probably plays a role in initiation of 16S rRNA degradation (leading to ribosome degradation) during starvation.</text>
</comment>
<dbReference type="OrthoDB" id="9807456at2"/>
<evidence type="ECO:0000256" key="1">
    <source>
        <dbReference type="ARBA" id="ARBA00006678"/>
    </source>
</evidence>
<dbReference type="InterPro" id="IPR002381">
    <property type="entry name" value="RNase_PH_bac-type"/>
</dbReference>
<dbReference type="NCBIfam" id="TIGR01966">
    <property type="entry name" value="RNasePH"/>
    <property type="match status" value="1"/>
</dbReference>
<feature type="binding site" evidence="6">
    <location>
        <position position="75"/>
    </location>
    <ligand>
        <name>phosphate</name>
        <dbReference type="ChEBI" id="CHEBI:43474"/>
        <note>substrate</note>
    </ligand>
</feature>
<dbReference type="EC" id="2.7.7.56" evidence="6"/>
<dbReference type="InterPro" id="IPR036345">
    <property type="entry name" value="ExoRNase_PH_dom2_sf"/>
</dbReference>
<evidence type="ECO:0000256" key="6">
    <source>
        <dbReference type="HAMAP-Rule" id="MF_00564"/>
    </source>
</evidence>
<gene>
    <name evidence="6" type="primary">rph</name>
    <name evidence="9" type="ORF">B4O97_02565</name>
</gene>
<dbReference type="SUPFAM" id="SSF54211">
    <property type="entry name" value="Ribosomal protein S5 domain 2-like"/>
    <property type="match status" value="1"/>
</dbReference>
<dbReference type="GO" id="GO:0016075">
    <property type="term" value="P:rRNA catabolic process"/>
    <property type="evidence" value="ECO:0007669"/>
    <property type="project" value="UniProtKB-UniRule"/>
</dbReference>
<organism evidence="9 10">
    <name type="scientific">Marispirochaeta aestuarii</name>
    <dbReference type="NCBI Taxonomy" id="1963862"/>
    <lineage>
        <taxon>Bacteria</taxon>
        <taxon>Pseudomonadati</taxon>
        <taxon>Spirochaetota</taxon>
        <taxon>Spirochaetia</taxon>
        <taxon>Spirochaetales</taxon>
        <taxon>Spirochaetaceae</taxon>
        <taxon>Marispirochaeta</taxon>
    </lineage>
</organism>
<evidence type="ECO:0000256" key="3">
    <source>
        <dbReference type="ARBA" id="ARBA00022555"/>
    </source>
</evidence>
<keyword evidence="10" id="KW-1185">Reference proteome</keyword>
<feature type="domain" description="Exoribonuclease phosphorolytic" evidence="7">
    <location>
        <begin position="1"/>
        <end position="129"/>
    </location>
</feature>
<dbReference type="GO" id="GO:0000175">
    <property type="term" value="F:3'-5'-RNA exonuclease activity"/>
    <property type="evidence" value="ECO:0007669"/>
    <property type="project" value="UniProtKB-UniRule"/>
</dbReference>
<dbReference type="InterPro" id="IPR020568">
    <property type="entry name" value="Ribosomal_Su5_D2-typ_SF"/>
</dbReference>
<feature type="domain" description="Exoribonuclease phosphorolytic" evidence="8">
    <location>
        <begin position="149"/>
        <end position="213"/>
    </location>
</feature>
<dbReference type="GO" id="GO:0000049">
    <property type="term" value="F:tRNA binding"/>
    <property type="evidence" value="ECO:0007669"/>
    <property type="project" value="UniProtKB-UniRule"/>
</dbReference>
<comment type="similarity">
    <text evidence="1 6">Belongs to the RNase PH family.</text>
</comment>
<dbReference type="HAMAP" id="MF_00564">
    <property type="entry name" value="RNase_PH"/>
    <property type="match status" value="1"/>
</dbReference>
<dbReference type="Pfam" id="PF03725">
    <property type="entry name" value="RNase_PH_C"/>
    <property type="match status" value="1"/>
</dbReference>
<dbReference type="Pfam" id="PF01138">
    <property type="entry name" value="RNase_PH"/>
    <property type="match status" value="1"/>
</dbReference>
<dbReference type="PANTHER" id="PTHR11953:SF0">
    <property type="entry name" value="EXOSOME COMPLEX COMPONENT RRP41"/>
    <property type="match status" value="1"/>
</dbReference>
<dbReference type="PROSITE" id="PS01277">
    <property type="entry name" value="RIBONUCLEASE_PH"/>
    <property type="match status" value="1"/>
</dbReference>
<proteinExistence type="inferred from homology"/>
<evidence type="ECO:0000313" key="9">
    <source>
        <dbReference type="EMBL" id="ORC37901.1"/>
    </source>
</evidence>
<evidence type="ECO:0000259" key="8">
    <source>
        <dbReference type="Pfam" id="PF03725"/>
    </source>
</evidence>
<keyword evidence="6" id="KW-0808">Transferase</keyword>
<comment type="caution">
    <text evidence="9">The sequence shown here is derived from an EMBL/GenBank/DDBJ whole genome shotgun (WGS) entry which is preliminary data.</text>
</comment>
<keyword evidence="2 6" id="KW-0698">rRNA processing</keyword>
<dbReference type="PANTHER" id="PTHR11953">
    <property type="entry name" value="EXOSOME COMPLEX COMPONENT"/>
    <property type="match status" value="1"/>
</dbReference>
<name>A0A1Y1S3E5_9SPIO</name>
<comment type="catalytic activity">
    <reaction evidence="6">
        <text>tRNA(n+1) + phosphate = tRNA(n) + a ribonucleoside 5'-diphosphate</text>
        <dbReference type="Rhea" id="RHEA:10628"/>
        <dbReference type="Rhea" id="RHEA-COMP:17343"/>
        <dbReference type="Rhea" id="RHEA-COMP:17344"/>
        <dbReference type="ChEBI" id="CHEBI:43474"/>
        <dbReference type="ChEBI" id="CHEBI:57930"/>
        <dbReference type="ChEBI" id="CHEBI:173114"/>
        <dbReference type="EC" id="2.7.7.56"/>
    </reaction>
</comment>
<keyword evidence="3 6" id="KW-0820">tRNA-binding</keyword>
<dbReference type="InterPro" id="IPR050080">
    <property type="entry name" value="RNase_PH"/>
</dbReference>
<dbReference type="GO" id="GO:0031125">
    <property type="term" value="P:rRNA 3'-end processing"/>
    <property type="evidence" value="ECO:0007669"/>
    <property type="project" value="UniProtKB-ARBA"/>
</dbReference>